<proteinExistence type="predicted"/>
<reference evidence="1" key="2">
    <citation type="journal article" date="2015" name="Data Brief">
        <title>Shoot transcriptome of the giant reed, Arundo donax.</title>
        <authorList>
            <person name="Barrero R.A."/>
            <person name="Guerrero F.D."/>
            <person name="Moolhuijzen P."/>
            <person name="Goolsby J.A."/>
            <person name="Tidwell J."/>
            <person name="Bellgard S.E."/>
            <person name="Bellgard M.I."/>
        </authorList>
    </citation>
    <scope>NUCLEOTIDE SEQUENCE</scope>
    <source>
        <tissue evidence="1">Shoot tissue taken approximately 20 cm above the soil surface</tissue>
    </source>
</reference>
<protein>
    <submittedName>
        <fullName evidence="1">Uncharacterized protein</fullName>
    </submittedName>
</protein>
<dbReference type="EMBL" id="GBRH01252565">
    <property type="protein sequence ID" value="JAD45330.1"/>
    <property type="molecule type" value="Transcribed_RNA"/>
</dbReference>
<accession>A0A0A9A8K7</accession>
<reference evidence="1" key="1">
    <citation type="submission" date="2014-09" db="EMBL/GenBank/DDBJ databases">
        <authorList>
            <person name="Magalhaes I.L.F."/>
            <person name="Oliveira U."/>
            <person name="Santos F.R."/>
            <person name="Vidigal T.H.D.A."/>
            <person name="Brescovit A.D."/>
            <person name="Santos A.J."/>
        </authorList>
    </citation>
    <scope>NUCLEOTIDE SEQUENCE</scope>
    <source>
        <tissue evidence="1">Shoot tissue taken approximately 20 cm above the soil surface</tissue>
    </source>
</reference>
<evidence type="ECO:0000313" key="1">
    <source>
        <dbReference type="EMBL" id="JAD45330.1"/>
    </source>
</evidence>
<organism evidence="1">
    <name type="scientific">Arundo donax</name>
    <name type="common">Giant reed</name>
    <name type="synonym">Donax arundinaceus</name>
    <dbReference type="NCBI Taxonomy" id="35708"/>
    <lineage>
        <taxon>Eukaryota</taxon>
        <taxon>Viridiplantae</taxon>
        <taxon>Streptophyta</taxon>
        <taxon>Embryophyta</taxon>
        <taxon>Tracheophyta</taxon>
        <taxon>Spermatophyta</taxon>
        <taxon>Magnoliopsida</taxon>
        <taxon>Liliopsida</taxon>
        <taxon>Poales</taxon>
        <taxon>Poaceae</taxon>
        <taxon>PACMAD clade</taxon>
        <taxon>Arundinoideae</taxon>
        <taxon>Arundineae</taxon>
        <taxon>Arundo</taxon>
    </lineage>
</organism>
<name>A0A0A9A8K7_ARUDO</name>
<sequence length="13" mass="1555">MVIRAPSKQRQQL</sequence>